<sequence length="265" mass="30018">LQGSKIHTLAARKLIQDLEDGTSLIHKHQRNSGKPLPNSLIREQIVKLGVTYSLASKFTSFLAVDERDNELVSEAKILSGQRIVPVATAYFPKAPVLKSRRYKIAVRLKSSFPTFSIRKFDNSLEDKYSGFLKKESYVGSNNSSASVLPATSVKSKPPKIETLYSFLNFQSFDGSFLPSAKFYSWFGKNDFKDFELIGIENEKVLCLTLALAYLEIIMFETFKDECEMCYEKAKKALKKEVGGDDQKINEILVKGKEWVNKWADE</sequence>
<protein>
    <submittedName>
        <fullName evidence="1">17199_t:CDS:1</fullName>
    </submittedName>
</protein>
<dbReference type="Proteomes" id="UP000789405">
    <property type="component" value="Unassembled WGS sequence"/>
</dbReference>
<comment type="caution">
    <text evidence="1">The sequence shown here is derived from an EMBL/GenBank/DDBJ whole genome shotgun (WGS) entry which is preliminary data.</text>
</comment>
<name>A0A9N9C6Z4_9GLOM</name>
<organism evidence="1 2">
    <name type="scientific">Dentiscutata erythropus</name>
    <dbReference type="NCBI Taxonomy" id="1348616"/>
    <lineage>
        <taxon>Eukaryota</taxon>
        <taxon>Fungi</taxon>
        <taxon>Fungi incertae sedis</taxon>
        <taxon>Mucoromycota</taxon>
        <taxon>Glomeromycotina</taxon>
        <taxon>Glomeromycetes</taxon>
        <taxon>Diversisporales</taxon>
        <taxon>Gigasporaceae</taxon>
        <taxon>Dentiscutata</taxon>
    </lineage>
</organism>
<dbReference type="PANTHER" id="PTHR45737">
    <property type="entry name" value="VON WILLEBRAND FACTOR A DOMAIN-CONTAINING PROTEIN 5A"/>
    <property type="match status" value="1"/>
</dbReference>
<evidence type="ECO:0000313" key="1">
    <source>
        <dbReference type="EMBL" id="CAG8591276.1"/>
    </source>
</evidence>
<dbReference type="PANTHER" id="PTHR45737:SF6">
    <property type="entry name" value="VON WILLEBRAND FACTOR A DOMAIN-CONTAINING PROTEIN 5A"/>
    <property type="match status" value="1"/>
</dbReference>
<reference evidence="1" key="1">
    <citation type="submission" date="2021-06" db="EMBL/GenBank/DDBJ databases">
        <authorList>
            <person name="Kallberg Y."/>
            <person name="Tangrot J."/>
            <person name="Rosling A."/>
        </authorList>
    </citation>
    <scope>NUCLEOTIDE SEQUENCE</scope>
    <source>
        <strain evidence="1">MA453B</strain>
    </source>
</reference>
<dbReference type="EMBL" id="CAJVPY010003418">
    <property type="protein sequence ID" value="CAG8591276.1"/>
    <property type="molecule type" value="Genomic_DNA"/>
</dbReference>
<accession>A0A9N9C6Z4</accession>
<proteinExistence type="predicted"/>
<keyword evidence="2" id="KW-1185">Reference proteome</keyword>
<dbReference type="AlphaFoldDB" id="A0A9N9C6Z4"/>
<evidence type="ECO:0000313" key="2">
    <source>
        <dbReference type="Proteomes" id="UP000789405"/>
    </source>
</evidence>
<feature type="non-terminal residue" evidence="1">
    <location>
        <position position="1"/>
    </location>
</feature>
<dbReference type="OrthoDB" id="2436307at2759"/>
<gene>
    <name evidence="1" type="ORF">DERYTH_LOCUS7175</name>
</gene>